<keyword evidence="2" id="KW-1185">Reference proteome</keyword>
<organism evidence="1 2">
    <name type="scientific">Nonomuraea spiralis</name>
    <dbReference type="NCBI Taxonomy" id="46182"/>
    <lineage>
        <taxon>Bacteria</taxon>
        <taxon>Bacillati</taxon>
        <taxon>Actinomycetota</taxon>
        <taxon>Actinomycetes</taxon>
        <taxon>Streptosporangiales</taxon>
        <taxon>Streptosporangiaceae</taxon>
        <taxon>Nonomuraea</taxon>
    </lineage>
</organism>
<dbReference type="InterPro" id="IPR017853">
    <property type="entry name" value="GH"/>
</dbReference>
<sequence>MDSSVYVFAEDLHGEGVERVLDRISAYGVDGVTVGAVHHAALDVTPHGLSRLTVRHDGAHFTPPAELFDGLRLAPVPGHVHALAGLREACAGRGLKLHGWTVFLRNATLGTEHPDVTVRDCFGDRGSLIDLCPAHPDVREYSVALARAVARLGVDSVVAEALHFTPVEPQRSFVQLGPMDSFLFGLCFCDYCMRRATDLGVNAEVAREECARIVGGVFDGDPAAQGEVTRAALTAYAGPEVVAYARARSETVTTLVSEVSSAVAEEGCKLVFIDSTGAVKGYRDGLPTPGLAAHDAWQLGVDLVALGDLVPAFGVLAYARDAARVADDVGAYLRSVGKDREVRAVLRPGYPDSDSTDRLVAKARGAKAAGALAVDFYAYGLVPHPVLDRIPEALAAAG</sequence>
<accession>A0ABV5IAJ0</accession>
<comment type="caution">
    <text evidence="1">The sequence shown here is derived from an EMBL/GenBank/DDBJ whole genome shotgun (WGS) entry which is preliminary data.</text>
</comment>
<dbReference type="RefSeq" id="WP_189649865.1">
    <property type="nucleotide sequence ID" value="NZ_BMRC01000011.1"/>
</dbReference>
<protein>
    <submittedName>
        <fullName evidence="1">Uncharacterized protein</fullName>
    </submittedName>
</protein>
<evidence type="ECO:0000313" key="2">
    <source>
        <dbReference type="Proteomes" id="UP001589647"/>
    </source>
</evidence>
<dbReference type="Gene3D" id="3.20.20.80">
    <property type="entry name" value="Glycosidases"/>
    <property type="match status" value="1"/>
</dbReference>
<name>A0ABV5IAJ0_9ACTN</name>
<reference evidence="1 2" key="1">
    <citation type="submission" date="2024-09" db="EMBL/GenBank/DDBJ databases">
        <authorList>
            <person name="Sun Q."/>
            <person name="Mori K."/>
        </authorList>
    </citation>
    <scope>NUCLEOTIDE SEQUENCE [LARGE SCALE GENOMIC DNA]</scope>
    <source>
        <strain evidence="1 2">CCM 3426</strain>
    </source>
</reference>
<evidence type="ECO:0000313" key="1">
    <source>
        <dbReference type="EMBL" id="MFB9201549.1"/>
    </source>
</evidence>
<dbReference type="SUPFAM" id="SSF51445">
    <property type="entry name" value="(Trans)glycosidases"/>
    <property type="match status" value="1"/>
</dbReference>
<gene>
    <name evidence="1" type="ORF">ACFFV7_10125</name>
</gene>
<dbReference type="Proteomes" id="UP001589647">
    <property type="component" value="Unassembled WGS sequence"/>
</dbReference>
<proteinExistence type="predicted"/>
<dbReference type="EMBL" id="JBHMEI010000005">
    <property type="protein sequence ID" value="MFB9201549.1"/>
    <property type="molecule type" value="Genomic_DNA"/>
</dbReference>